<keyword evidence="4" id="KW-1185">Reference proteome</keyword>
<reference evidence="3 4" key="1">
    <citation type="journal article" date="2016" name="Int. J. Syst. Evol. Microbiol.">
        <title>Acidipila dinghuensis sp. nov., an acidobacterium isolated from forest soil.</title>
        <authorList>
            <person name="Jiang Y.W."/>
            <person name="Wang J."/>
            <person name="Chen M.H."/>
            <person name="Lv Y.Y."/>
            <person name="Qiu L.H."/>
        </authorList>
    </citation>
    <scope>NUCLEOTIDE SEQUENCE [LARGE SCALE GENOMIC DNA]</scope>
    <source>
        <strain evidence="3 4">DHOF10</strain>
    </source>
</reference>
<dbReference type="GO" id="GO:0046076">
    <property type="term" value="P:dTTP catabolic process"/>
    <property type="evidence" value="ECO:0007669"/>
    <property type="project" value="TreeGrafter"/>
</dbReference>
<dbReference type="GO" id="GO:0046047">
    <property type="term" value="P:TTP catabolic process"/>
    <property type="evidence" value="ECO:0007669"/>
    <property type="project" value="TreeGrafter"/>
</dbReference>
<dbReference type="SUPFAM" id="SSF101386">
    <property type="entry name" value="all-alpha NTP pyrophosphatases"/>
    <property type="match status" value="2"/>
</dbReference>
<comment type="caution">
    <text evidence="3">The sequence shown here is derived from an EMBL/GenBank/DDBJ whole genome shotgun (WGS) entry which is preliminary data.</text>
</comment>
<dbReference type="OrthoDB" id="9808939at2"/>
<dbReference type="GO" id="GO:0006203">
    <property type="term" value="P:dGTP catabolic process"/>
    <property type="evidence" value="ECO:0007669"/>
    <property type="project" value="TreeGrafter"/>
</dbReference>
<dbReference type="RefSeq" id="WP_129206145.1">
    <property type="nucleotide sequence ID" value="NZ_BMGU01000001.1"/>
</dbReference>
<organism evidence="3 4">
    <name type="scientific">Silvibacterium dinghuense</name>
    <dbReference type="NCBI Taxonomy" id="1560006"/>
    <lineage>
        <taxon>Bacteria</taxon>
        <taxon>Pseudomonadati</taxon>
        <taxon>Acidobacteriota</taxon>
        <taxon>Terriglobia</taxon>
        <taxon>Terriglobales</taxon>
        <taxon>Acidobacteriaceae</taxon>
        <taxon>Silvibacterium</taxon>
    </lineage>
</organism>
<dbReference type="CDD" id="cd11529">
    <property type="entry name" value="NTP-PPase_MazG_Cterm"/>
    <property type="match status" value="1"/>
</dbReference>
<feature type="domain" description="NTP pyrophosphohydrolase MazG-like" evidence="2">
    <location>
        <begin position="61"/>
        <end position="134"/>
    </location>
</feature>
<dbReference type="InterPro" id="IPR048015">
    <property type="entry name" value="NTP-PPase_MazG-like_N"/>
</dbReference>
<dbReference type="GO" id="GO:0046061">
    <property type="term" value="P:dATP catabolic process"/>
    <property type="evidence" value="ECO:0007669"/>
    <property type="project" value="TreeGrafter"/>
</dbReference>
<dbReference type="NCBIfam" id="NF007113">
    <property type="entry name" value="PRK09562.1"/>
    <property type="match status" value="1"/>
</dbReference>
<protein>
    <submittedName>
        <fullName evidence="3">Nucleoside triphosphate pyrophosphohydrolase</fullName>
        <ecNumber evidence="3">3.6.1.9</ecNumber>
    </submittedName>
</protein>
<dbReference type="GO" id="GO:0047429">
    <property type="term" value="F:nucleoside triphosphate diphosphatase activity"/>
    <property type="evidence" value="ECO:0007669"/>
    <property type="project" value="UniProtKB-EC"/>
</dbReference>
<evidence type="ECO:0000313" key="4">
    <source>
        <dbReference type="Proteomes" id="UP000290253"/>
    </source>
</evidence>
<dbReference type="PANTHER" id="PTHR30522">
    <property type="entry name" value="NUCLEOSIDE TRIPHOSPHATE PYROPHOSPHOHYDROLASE"/>
    <property type="match status" value="1"/>
</dbReference>
<proteinExistence type="predicted"/>
<gene>
    <name evidence="3" type="ORF">ESZ00_00025</name>
</gene>
<dbReference type="Proteomes" id="UP000290253">
    <property type="component" value="Unassembled WGS sequence"/>
</dbReference>
<sequence length="312" mass="34182">MPFPEPVAGDPAKSADLVPAPAGAAGPAQKSEPIPGESFTEAVAIMARLRGPDGCPWDREQSFDSIRKYTLEETYEVFDAIERRDWPSLQDELGDLLLQVLFYAQMASEAGHFSIDDVIGNLNRKLVRRHPHVFGEEAAAQAGNRAESLTVEGIDAGGVLRNWEEIKKREKKDRPAGHGRLDEVPRAMPALSEAAKLGSKAAKVGFDWPEVSGLFAKLQEEMSELKAELAPDGTPQNSNAVTEELGDLLFTTANLARHLKVDSELALRDANAKFRRRFAAMETADGNGLEQRSPEELEALWASAKEAERKPE</sequence>
<dbReference type="AlphaFoldDB" id="A0A4Q1SFR6"/>
<name>A0A4Q1SFR6_9BACT</name>
<evidence type="ECO:0000313" key="3">
    <source>
        <dbReference type="EMBL" id="RXS96396.1"/>
    </source>
</evidence>
<dbReference type="PANTHER" id="PTHR30522:SF0">
    <property type="entry name" value="NUCLEOSIDE TRIPHOSPHATE PYROPHOSPHOHYDROLASE"/>
    <property type="match status" value="1"/>
</dbReference>
<dbReference type="InterPro" id="IPR004518">
    <property type="entry name" value="MazG-like_dom"/>
</dbReference>
<dbReference type="InterPro" id="IPR048011">
    <property type="entry name" value="NTP-PPase_MazG-like_C"/>
</dbReference>
<dbReference type="EMBL" id="SDMK01000001">
    <property type="protein sequence ID" value="RXS96396.1"/>
    <property type="molecule type" value="Genomic_DNA"/>
</dbReference>
<feature type="domain" description="NTP pyrophosphohydrolase MazG-like" evidence="2">
    <location>
        <begin position="214"/>
        <end position="277"/>
    </location>
</feature>
<feature type="region of interest" description="Disordered" evidence="1">
    <location>
        <begin position="1"/>
        <end position="36"/>
    </location>
</feature>
<dbReference type="FunFam" id="1.10.287.1080:FF:000001">
    <property type="entry name" value="Nucleoside triphosphate pyrophosphohydrolase"/>
    <property type="match status" value="1"/>
</dbReference>
<keyword evidence="3" id="KW-0378">Hydrolase</keyword>
<accession>A0A4Q1SFR6</accession>
<dbReference type="NCBIfam" id="TIGR00444">
    <property type="entry name" value="mazG"/>
    <property type="match status" value="1"/>
</dbReference>
<evidence type="ECO:0000259" key="2">
    <source>
        <dbReference type="Pfam" id="PF03819"/>
    </source>
</evidence>
<dbReference type="Pfam" id="PF03819">
    <property type="entry name" value="MazG"/>
    <property type="match status" value="2"/>
</dbReference>
<dbReference type="GO" id="GO:0046081">
    <property type="term" value="P:dUTP catabolic process"/>
    <property type="evidence" value="ECO:0007669"/>
    <property type="project" value="TreeGrafter"/>
</dbReference>
<feature type="compositionally biased region" description="Low complexity" evidence="1">
    <location>
        <begin position="19"/>
        <end position="28"/>
    </location>
</feature>
<dbReference type="Gene3D" id="1.10.287.1080">
    <property type="entry name" value="MazG-like"/>
    <property type="match status" value="2"/>
</dbReference>
<dbReference type="GO" id="GO:0046052">
    <property type="term" value="P:UTP catabolic process"/>
    <property type="evidence" value="ECO:0007669"/>
    <property type="project" value="TreeGrafter"/>
</dbReference>
<dbReference type="InterPro" id="IPR011551">
    <property type="entry name" value="NTP_PyrPHydrolase_MazG"/>
</dbReference>
<evidence type="ECO:0000256" key="1">
    <source>
        <dbReference type="SAM" id="MobiDB-lite"/>
    </source>
</evidence>
<dbReference type="CDD" id="cd11528">
    <property type="entry name" value="NTP-PPase_MazG_Nterm"/>
    <property type="match status" value="1"/>
</dbReference>
<dbReference type="EC" id="3.6.1.9" evidence="3"/>
<dbReference type="GO" id="GO:0006950">
    <property type="term" value="P:response to stress"/>
    <property type="evidence" value="ECO:0007669"/>
    <property type="project" value="UniProtKB-ARBA"/>
</dbReference>